<comment type="caution">
    <text evidence="5">The sequence shown here is derived from an EMBL/GenBank/DDBJ whole genome shotgun (WGS) entry which is preliminary data.</text>
</comment>
<organism evidence="5 6">
    <name type="scientific">Siccirubricoccus soli</name>
    <dbReference type="NCBI Taxonomy" id="2899147"/>
    <lineage>
        <taxon>Bacteria</taxon>
        <taxon>Pseudomonadati</taxon>
        <taxon>Pseudomonadota</taxon>
        <taxon>Alphaproteobacteria</taxon>
        <taxon>Acetobacterales</taxon>
        <taxon>Roseomonadaceae</taxon>
        <taxon>Siccirubricoccus</taxon>
    </lineage>
</organism>
<dbReference type="PANTHER" id="PTHR43133">
    <property type="entry name" value="RNA POLYMERASE ECF-TYPE SIGMA FACTO"/>
    <property type="match status" value="1"/>
</dbReference>
<dbReference type="PANTHER" id="PTHR43133:SF8">
    <property type="entry name" value="RNA POLYMERASE SIGMA FACTOR HI_1459-RELATED"/>
    <property type="match status" value="1"/>
</dbReference>
<gene>
    <name evidence="5" type="ORF">JYK14_24620</name>
</gene>
<reference evidence="5 6" key="1">
    <citation type="submission" date="2021-12" db="EMBL/GenBank/DDBJ databases">
        <title>Siccirubricoccus leaddurans sp. nov., a high concentration Zn2+ tolerance bacterium.</title>
        <authorList>
            <person name="Cao Y."/>
        </authorList>
    </citation>
    <scope>NUCLEOTIDE SEQUENCE [LARGE SCALE GENOMIC DNA]</scope>
    <source>
        <strain evidence="5 6">KC 17139</strain>
    </source>
</reference>
<protein>
    <recommendedName>
        <fullName evidence="7">Sigma-70 family RNA polymerase sigma factor</fullName>
    </recommendedName>
</protein>
<keyword evidence="2" id="KW-0731">Sigma factor</keyword>
<name>A0ABT1DDM2_9PROT</name>
<evidence type="ECO:0000256" key="2">
    <source>
        <dbReference type="ARBA" id="ARBA00023082"/>
    </source>
</evidence>
<dbReference type="EMBL" id="JAFIRR010000185">
    <property type="protein sequence ID" value="MCO6419320.1"/>
    <property type="molecule type" value="Genomic_DNA"/>
</dbReference>
<evidence type="ECO:0000313" key="5">
    <source>
        <dbReference type="EMBL" id="MCO6419320.1"/>
    </source>
</evidence>
<keyword evidence="1" id="KW-0805">Transcription regulation</keyword>
<evidence type="ECO:0000256" key="1">
    <source>
        <dbReference type="ARBA" id="ARBA00023015"/>
    </source>
</evidence>
<dbReference type="SUPFAM" id="SSF88946">
    <property type="entry name" value="Sigma2 domain of RNA polymerase sigma factors"/>
    <property type="match status" value="1"/>
</dbReference>
<keyword evidence="6" id="KW-1185">Reference proteome</keyword>
<sequence length="203" mass="22322">MRAHDGPLPCAEAAVRGAIAEVQARLRGVVLRQLNGDRHGADDVLQRFALRALERAGELRDPERVHGWLGRVLSSTLADHGREFTRRRECLEDPREFAETLVAPEPEPAEWACDCIEPLLGAMRPDQAALIRRLDLCGEQREGVAADLGILPNALHVRHHRARRALASLLLAACVTCPSESFMRCACPKPPAVDEARRARAAA</sequence>
<keyword evidence="4" id="KW-0804">Transcription</keyword>
<evidence type="ECO:0000256" key="4">
    <source>
        <dbReference type="ARBA" id="ARBA00023163"/>
    </source>
</evidence>
<proteinExistence type="predicted"/>
<dbReference type="RefSeq" id="WP_252955937.1">
    <property type="nucleotide sequence ID" value="NZ_JAFIRR010000185.1"/>
</dbReference>
<dbReference type="Gene3D" id="1.10.1740.10">
    <property type="match status" value="1"/>
</dbReference>
<dbReference type="InterPro" id="IPR036388">
    <property type="entry name" value="WH-like_DNA-bd_sf"/>
</dbReference>
<evidence type="ECO:0008006" key="7">
    <source>
        <dbReference type="Google" id="ProtNLM"/>
    </source>
</evidence>
<accession>A0ABT1DDM2</accession>
<dbReference type="Gene3D" id="1.10.10.10">
    <property type="entry name" value="Winged helix-like DNA-binding domain superfamily/Winged helix DNA-binding domain"/>
    <property type="match status" value="1"/>
</dbReference>
<evidence type="ECO:0000313" key="6">
    <source>
        <dbReference type="Proteomes" id="UP001523392"/>
    </source>
</evidence>
<dbReference type="InterPro" id="IPR013325">
    <property type="entry name" value="RNA_pol_sigma_r2"/>
</dbReference>
<keyword evidence="3" id="KW-0238">DNA-binding</keyword>
<evidence type="ECO:0000256" key="3">
    <source>
        <dbReference type="ARBA" id="ARBA00023125"/>
    </source>
</evidence>
<dbReference type="InterPro" id="IPR039425">
    <property type="entry name" value="RNA_pol_sigma-70-like"/>
</dbReference>
<dbReference type="Proteomes" id="UP001523392">
    <property type="component" value="Unassembled WGS sequence"/>
</dbReference>